<dbReference type="InterPro" id="IPR025681">
    <property type="entry name" value="COOH-NH2_lig"/>
</dbReference>
<accession>A0A7C5SXM7</accession>
<dbReference type="EMBL" id="DSAC01000095">
    <property type="protein sequence ID" value="HHO74487.1"/>
    <property type="molecule type" value="Genomic_DNA"/>
</dbReference>
<sequence length="486" mass="55507">MRKVVSIRKCLSYKGVCLKALHYVEDEFWAYDSLPDGAILVARIGARFLGLFLDRDRNLGWASFHPADIPDDWEGLYEYEHDLPVVSEFYPGAALLETPKTGRRFLVISEEAWENGWEEVKQYLLNHGWATPEPQLGEAVITLGGDPEFEVYVDGELVPANRLSIFSKGGLYGAVGTDGASSTAELRPSPAYSPKEYVENFLALVRRVSRRGILLSVKGDTYALGGHIHVGSSDQAVVKVLKDEVESFVRVLDDFVGRVLLPTSGRARGGYARLGAYELKRYGWEYRTPPSSFYADLKMVRIVYKLVKGLVEALLREGELIYETLGDGRARKEEYFRFLTKWETEYFLSFPQRWERGEVIPFVLTRGVPRVFFTFRDEWDDDKRRVFKDALRSLPVKRPVRLVLYGLAERRGEYFAIPTAPEDWVLREEFPKEPFIDGALPEVWVGIPYRFRRVEVIPPDLLKELVSWVEEYLAQLGLLAAPVAAE</sequence>
<protein>
    <submittedName>
        <fullName evidence="1">Uncharacterized protein</fullName>
    </submittedName>
</protein>
<comment type="caution">
    <text evidence="1">The sequence shown here is derived from an EMBL/GenBank/DDBJ whole genome shotgun (WGS) entry which is preliminary data.</text>
</comment>
<name>A0A7C5SXM7_9AQUI</name>
<organism evidence="1">
    <name type="scientific">Thermocrinis ruber</name>
    <dbReference type="NCBI Taxonomy" id="75906"/>
    <lineage>
        <taxon>Bacteria</taxon>
        <taxon>Pseudomonadati</taxon>
        <taxon>Aquificota</taxon>
        <taxon>Aquificia</taxon>
        <taxon>Aquificales</taxon>
        <taxon>Aquificaceae</taxon>
        <taxon>Thermocrinis</taxon>
    </lineage>
</organism>
<proteinExistence type="predicted"/>
<gene>
    <name evidence="1" type="ORF">ENN04_07655</name>
</gene>
<dbReference type="Pfam" id="PF14395">
    <property type="entry name" value="COOH-NH2_lig"/>
    <property type="match status" value="1"/>
</dbReference>
<evidence type="ECO:0000313" key="1">
    <source>
        <dbReference type="EMBL" id="HHO74487.1"/>
    </source>
</evidence>
<reference evidence="1" key="1">
    <citation type="journal article" date="2020" name="mSystems">
        <title>Genome- and Community-Level Interaction Insights into Carbon Utilization and Element Cycling Functions of Hydrothermarchaeota in Hydrothermal Sediment.</title>
        <authorList>
            <person name="Zhou Z."/>
            <person name="Liu Y."/>
            <person name="Xu W."/>
            <person name="Pan J."/>
            <person name="Luo Z.H."/>
            <person name="Li M."/>
        </authorList>
    </citation>
    <scope>NUCLEOTIDE SEQUENCE [LARGE SCALE GENOMIC DNA]</scope>
    <source>
        <strain evidence="1">SpSt-114</strain>
    </source>
</reference>
<dbReference type="AlphaFoldDB" id="A0A7C5SXM7"/>